<evidence type="ECO:0000256" key="6">
    <source>
        <dbReference type="ARBA" id="ARBA00048348"/>
    </source>
</evidence>
<dbReference type="GO" id="GO:0008270">
    <property type="term" value="F:zinc ion binding"/>
    <property type="evidence" value="ECO:0007669"/>
    <property type="project" value="InterPro"/>
</dbReference>
<comment type="catalytic activity">
    <reaction evidence="6">
        <text>hydrogencarbonate + H(+) = CO2 + H2O</text>
        <dbReference type="Rhea" id="RHEA:10748"/>
        <dbReference type="ChEBI" id="CHEBI:15377"/>
        <dbReference type="ChEBI" id="CHEBI:15378"/>
        <dbReference type="ChEBI" id="CHEBI:16526"/>
        <dbReference type="ChEBI" id="CHEBI:17544"/>
        <dbReference type="EC" id="4.2.1.1"/>
    </reaction>
</comment>
<dbReference type="OrthoDB" id="429145at2759"/>
<evidence type="ECO:0000256" key="1">
    <source>
        <dbReference type="ARBA" id="ARBA00010718"/>
    </source>
</evidence>
<dbReference type="PROSITE" id="PS51144">
    <property type="entry name" value="ALPHA_CA_2"/>
    <property type="match status" value="1"/>
</dbReference>
<dbReference type="SMART" id="SM01057">
    <property type="entry name" value="Carb_anhydrase"/>
    <property type="match status" value="1"/>
</dbReference>
<keyword evidence="10" id="KW-1185">Reference proteome</keyword>
<feature type="chain" id="PRO_5012352777" description="carbonic anhydrase" evidence="7">
    <location>
        <begin position="23"/>
        <end position="265"/>
    </location>
</feature>
<dbReference type="Proteomes" id="UP000198211">
    <property type="component" value="Unassembled WGS sequence"/>
</dbReference>
<dbReference type="Gene3D" id="3.10.200.10">
    <property type="entry name" value="Alpha carbonic anhydrase"/>
    <property type="match status" value="1"/>
</dbReference>
<dbReference type="PANTHER" id="PTHR18952">
    <property type="entry name" value="CARBONIC ANHYDRASE"/>
    <property type="match status" value="1"/>
</dbReference>
<feature type="signal peptide" evidence="7">
    <location>
        <begin position="1"/>
        <end position="22"/>
    </location>
</feature>
<comment type="caution">
    <text evidence="9">The sequence shown here is derived from an EMBL/GenBank/DDBJ whole genome shotgun (WGS) entry which is preliminary data.</text>
</comment>
<dbReference type="InterPro" id="IPR041891">
    <property type="entry name" value="Alpha_CA_prokaryot-like"/>
</dbReference>
<proteinExistence type="inferred from homology"/>
<dbReference type="InterPro" id="IPR001148">
    <property type="entry name" value="CA_dom"/>
</dbReference>
<dbReference type="CDD" id="cd03124">
    <property type="entry name" value="alpha_CA_prokaryotic_like"/>
    <property type="match status" value="1"/>
</dbReference>
<sequence>MKFFTTSALMAACALTGTTVSAAVMAGTPWGYKANDATMAGPAQWADHYPTCRGSRQSPIDITTTTGDNVDKRSLSFTGACGDFNLTQSDDTFQASVVGGSCSASANGASYNMAQFHLHAPSEHTMDGKPLDGEIHFVHSNADGSALMVVGVFMQVNGNNTDLWMASVLDGMEAVTPTAPTMMKLGSYADLVNANAVRAYNYPGSLTTPGCDEIVDWWVVQQPMSISSADFTRLMTQLRELPVTDNGNNARPVLPLNGRTVVSLQ</sequence>
<dbReference type="InterPro" id="IPR023561">
    <property type="entry name" value="Carbonic_anhydrase_a-class"/>
</dbReference>
<evidence type="ECO:0000259" key="8">
    <source>
        <dbReference type="PROSITE" id="PS51144"/>
    </source>
</evidence>
<reference evidence="10" key="1">
    <citation type="submission" date="2017-03" db="EMBL/GenBank/DDBJ databases">
        <title>Phytopthora megakarya and P. palmivora, two closely related causual agents of cacao black pod achieved similar genome size and gene model numbers by different mechanisms.</title>
        <authorList>
            <person name="Ali S."/>
            <person name="Shao J."/>
            <person name="Larry D.J."/>
            <person name="Kronmiller B."/>
            <person name="Shen D."/>
            <person name="Strem M.D."/>
            <person name="Melnick R.L."/>
            <person name="Guiltinan M.J."/>
            <person name="Tyler B.M."/>
            <person name="Meinhardt L.W."/>
            <person name="Bailey B.A."/>
        </authorList>
    </citation>
    <scope>NUCLEOTIDE SEQUENCE [LARGE SCALE GENOMIC DNA]</scope>
    <source>
        <strain evidence="10">zdho120</strain>
    </source>
</reference>
<evidence type="ECO:0000256" key="5">
    <source>
        <dbReference type="ARBA" id="ARBA00023239"/>
    </source>
</evidence>
<comment type="similarity">
    <text evidence="1">Belongs to the alpha-carbonic anhydrase family.</text>
</comment>
<evidence type="ECO:0000256" key="2">
    <source>
        <dbReference type="ARBA" id="ARBA00012925"/>
    </source>
</evidence>
<dbReference type="PANTHER" id="PTHR18952:SF265">
    <property type="entry name" value="CARBONIC ANHYDRASE"/>
    <property type="match status" value="1"/>
</dbReference>
<keyword evidence="4" id="KW-0862">Zinc</keyword>
<evidence type="ECO:0000256" key="7">
    <source>
        <dbReference type="SAM" id="SignalP"/>
    </source>
</evidence>
<keyword evidence="5" id="KW-0456">Lyase</keyword>
<dbReference type="GO" id="GO:0004089">
    <property type="term" value="F:carbonate dehydratase activity"/>
    <property type="evidence" value="ECO:0007669"/>
    <property type="project" value="UniProtKB-EC"/>
</dbReference>
<dbReference type="SUPFAM" id="SSF51069">
    <property type="entry name" value="Carbonic anhydrase"/>
    <property type="match status" value="1"/>
</dbReference>
<accession>A0A225URJ4</accession>
<evidence type="ECO:0000256" key="3">
    <source>
        <dbReference type="ARBA" id="ARBA00022723"/>
    </source>
</evidence>
<dbReference type="EC" id="4.2.1.1" evidence="2"/>
<gene>
    <name evidence="9" type="ORF">PHMEG_00034211</name>
</gene>
<evidence type="ECO:0000313" key="10">
    <source>
        <dbReference type="Proteomes" id="UP000198211"/>
    </source>
</evidence>
<feature type="domain" description="Alpha-carbonic anhydrase" evidence="8">
    <location>
        <begin position="28"/>
        <end position="265"/>
    </location>
</feature>
<evidence type="ECO:0000313" key="9">
    <source>
        <dbReference type="EMBL" id="OWY95714.1"/>
    </source>
</evidence>
<dbReference type="AlphaFoldDB" id="A0A225URJ4"/>
<dbReference type="STRING" id="4795.A0A225URJ4"/>
<protein>
    <recommendedName>
        <fullName evidence="2">carbonic anhydrase</fullName>
        <ecNumber evidence="2">4.2.1.1</ecNumber>
    </recommendedName>
</protein>
<dbReference type="Pfam" id="PF00194">
    <property type="entry name" value="Carb_anhydrase"/>
    <property type="match status" value="1"/>
</dbReference>
<dbReference type="EMBL" id="NBNE01012577">
    <property type="protein sequence ID" value="OWY95714.1"/>
    <property type="molecule type" value="Genomic_DNA"/>
</dbReference>
<name>A0A225URJ4_9STRA</name>
<keyword evidence="3" id="KW-0479">Metal-binding</keyword>
<organism evidence="9 10">
    <name type="scientific">Phytophthora megakarya</name>
    <dbReference type="NCBI Taxonomy" id="4795"/>
    <lineage>
        <taxon>Eukaryota</taxon>
        <taxon>Sar</taxon>
        <taxon>Stramenopiles</taxon>
        <taxon>Oomycota</taxon>
        <taxon>Peronosporomycetes</taxon>
        <taxon>Peronosporales</taxon>
        <taxon>Peronosporaceae</taxon>
        <taxon>Phytophthora</taxon>
    </lineage>
</organism>
<evidence type="ECO:0000256" key="4">
    <source>
        <dbReference type="ARBA" id="ARBA00022833"/>
    </source>
</evidence>
<keyword evidence="7" id="KW-0732">Signal</keyword>
<dbReference type="InterPro" id="IPR036398">
    <property type="entry name" value="CA_dom_sf"/>
</dbReference>